<evidence type="ECO:0008006" key="3">
    <source>
        <dbReference type="Google" id="ProtNLM"/>
    </source>
</evidence>
<evidence type="ECO:0000313" key="2">
    <source>
        <dbReference type="Proteomes" id="UP000435910"/>
    </source>
</evidence>
<sequence>MIIQNKLASWNLQKAIYNRLSTDAALNEVIKGVFDNPNKDTPFPYVSIGEDTSTPFETKVTFGENITTVIHAWSRAEDGRREAKEILSLVMQALTKEPLEVEGFKPLQLSFLQSQVITDIDGVTQHGILRIRIYINN</sequence>
<comment type="caution">
    <text evidence="1">The sequence shown here is derived from an EMBL/GenBank/DDBJ whole genome shotgun (WGS) entry which is preliminary data.</text>
</comment>
<dbReference type="InterPro" id="IPR053745">
    <property type="entry name" value="Viral_Tail_Comp_sf"/>
</dbReference>
<dbReference type="EMBL" id="NILC01000030">
    <property type="protein sequence ID" value="TWL22038.1"/>
    <property type="molecule type" value="Genomic_DNA"/>
</dbReference>
<dbReference type="RefSeq" id="WP_145689714.1">
    <property type="nucleotide sequence ID" value="NZ_JARAFC010000007.1"/>
</dbReference>
<gene>
    <name evidence="1" type="ORF">CHCC16736_0501</name>
</gene>
<name>A0A8B5Y6P9_BACLI</name>
<protein>
    <recommendedName>
        <fullName evidence="3">DUF3168 domain-containing protein</fullName>
    </recommendedName>
</protein>
<reference evidence="1 2" key="1">
    <citation type="submission" date="2019-06" db="EMBL/GenBank/DDBJ databases">
        <title>Genome sequence analysis of &gt;100 Bacillus licheniformis strains suggests intrinsic resistance to this species.</title>
        <authorList>
            <person name="Wels M."/>
            <person name="Siezen R.J."/>
            <person name="Johansen E."/>
            <person name="Stuer-Lauridsen B."/>
            <person name="Bjerre K."/>
            <person name="Nielsen B.K.K."/>
        </authorList>
    </citation>
    <scope>NUCLEOTIDE SEQUENCE [LARGE SCALE GENOMIC DNA]</scope>
    <source>
        <strain evidence="1 2">BAC-16736</strain>
    </source>
</reference>
<dbReference type="Pfam" id="PF11367">
    <property type="entry name" value="Tail_completion_gp17"/>
    <property type="match status" value="1"/>
</dbReference>
<dbReference type="AlphaFoldDB" id="A0A8B5Y6P9"/>
<dbReference type="Proteomes" id="UP000435910">
    <property type="component" value="Unassembled WGS sequence"/>
</dbReference>
<organism evidence="1 2">
    <name type="scientific">Bacillus licheniformis</name>
    <dbReference type="NCBI Taxonomy" id="1402"/>
    <lineage>
        <taxon>Bacteria</taxon>
        <taxon>Bacillati</taxon>
        <taxon>Bacillota</taxon>
        <taxon>Bacilli</taxon>
        <taxon>Bacillales</taxon>
        <taxon>Bacillaceae</taxon>
        <taxon>Bacillus</taxon>
    </lineage>
</organism>
<proteinExistence type="predicted"/>
<dbReference type="Gene3D" id="3.30.2000.30">
    <property type="match status" value="1"/>
</dbReference>
<evidence type="ECO:0000313" key="1">
    <source>
        <dbReference type="EMBL" id="TWL22038.1"/>
    </source>
</evidence>
<dbReference type="InterPro" id="IPR021508">
    <property type="entry name" value="Gp17-like"/>
</dbReference>
<accession>A0A8B5Y6P9</accession>